<keyword evidence="3" id="KW-0285">Flavoprotein</keyword>
<dbReference type="Gene3D" id="3.50.50.100">
    <property type="match status" value="1"/>
</dbReference>
<gene>
    <name evidence="7" type="ORF">E6C55_13490</name>
</gene>
<evidence type="ECO:0000313" key="7">
    <source>
        <dbReference type="EMBL" id="THF78735.1"/>
    </source>
</evidence>
<dbReference type="RefSeq" id="WP_136370323.1">
    <property type="nucleotide sequence ID" value="NZ_SSOB01000015.1"/>
</dbReference>
<protein>
    <submittedName>
        <fullName evidence="7">Pyridine nucleotide-disulfide oxidoreductase</fullName>
    </submittedName>
</protein>
<evidence type="ECO:0000259" key="6">
    <source>
        <dbReference type="Pfam" id="PF07992"/>
    </source>
</evidence>
<dbReference type="PANTHER" id="PTHR42913">
    <property type="entry name" value="APOPTOSIS-INDUCING FACTOR 1"/>
    <property type="match status" value="1"/>
</dbReference>
<dbReference type="SUPFAM" id="SSF51905">
    <property type="entry name" value="FAD/NAD(P)-binding domain"/>
    <property type="match status" value="1"/>
</dbReference>
<dbReference type="InterPro" id="IPR036188">
    <property type="entry name" value="FAD/NAD-bd_sf"/>
</dbReference>
<name>A0A4S4BUI8_9BACL</name>
<comment type="cofactor">
    <cofactor evidence="1">
        <name>FAD</name>
        <dbReference type="ChEBI" id="CHEBI:57692"/>
    </cofactor>
</comment>
<comment type="caution">
    <text evidence="7">The sequence shown here is derived from an EMBL/GenBank/DDBJ whole genome shotgun (WGS) entry which is preliminary data.</text>
</comment>
<dbReference type="PANTHER" id="PTHR42913:SF3">
    <property type="entry name" value="64 KDA MITOCHONDRIAL NADH DEHYDROGENASE (EUROFUNG)"/>
    <property type="match status" value="1"/>
</dbReference>
<evidence type="ECO:0000256" key="4">
    <source>
        <dbReference type="ARBA" id="ARBA00022827"/>
    </source>
</evidence>
<keyword evidence="4" id="KW-0274">FAD</keyword>
<dbReference type="AlphaFoldDB" id="A0A4S4BUI8"/>
<evidence type="ECO:0000256" key="5">
    <source>
        <dbReference type="ARBA" id="ARBA00023002"/>
    </source>
</evidence>
<dbReference type="EMBL" id="SSOB01000015">
    <property type="protein sequence ID" value="THF78735.1"/>
    <property type="molecule type" value="Genomic_DNA"/>
</dbReference>
<dbReference type="PRINTS" id="PR00411">
    <property type="entry name" value="PNDRDTASEI"/>
</dbReference>
<proteinExistence type="inferred from homology"/>
<evidence type="ECO:0000313" key="8">
    <source>
        <dbReference type="Proteomes" id="UP000310636"/>
    </source>
</evidence>
<organism evidence="7 8">
    <name type="scientific">Cohnella fermenti</name>
    <dbReference type="NCBI Taxonomy" id="2565925"/>
    <lineage>
        <taxon>Bacteria</taxon>
        <taxon>Bacillati</taxon>
        <taxon>Bacillota</taxon>
        <taxon>Bacilli</taxon>
        <taxon>Bacillales</taxon>
        <taxon>Paenibacillaceae</taxon>
        <taxon>Cohnella</taxon>
    </lineage>
</organism>
<dbReference type="GO" id="GO:0019646">
    <property type="term" value="P:aerobic electron transport chain"/>
    <property type="evidence" value="ECO:0007669"/>
    <property type="project" value="TreeGrafter"/>
</dbReference>
<evidence type="ECO:0000256" key="1">
    <source>
        <dbReference type="ARBA" id="ARBA00001974"/>
    </source>
</evidence>
<keyword evidence="8" id="KW-1185">Reference proteome</keyword>
<dbReference type="GO" id="GO:0003955">
    <property type="term" value="F:NAD(P)H dehydrogenase (quinone) activity"/>
    <property type="evidence" value="ECO:0007669"/>
    <property type="project" value="TreeGrafter"/>
</dbReference>
<dbReference type="InterPro" id="IPR051169">
    <property type="entry name" value="NADH-Q_oxidoreductase"/>
</dbReference>
<dbReference type="InterPro" id="IPR023753">
    <property type="entry name" value="FAD/NAD-binding_dom"/>
</dbReference>
<feature type="domain" description="FAD/NAD(P)-binding" evidence="6">
    <location>
        <begin position="10"/>
        <end position="319"/>
    </location>
</feature>
<evidence type="ECO:0000256" key="3">
    <source>
        <dbReference type="ARBA" id="ARBA00022630"/>
    </source>
</evidence>
<keyword evidence="5" id="KW-0560">Oxidoreductase</keyword>
<dbReference type="Proteomes" id="UP000310636">
    <property type="component" value="Unassembled WGS sequence"/>
</dbReference>
<sequence length="402" mass="43150">MKELGTKELRCVIVGGGYAGIQAARELARTFRKEEAGAMRLRLALIDSRPYHLRKVWLFKPAAEEAADITCGWDRLLPEGAEFIQGTVATIAAKERQLVYADTEGRERTLAYDILVVAAGSVARLPEPEQGGIALAGPDAANRIREAWQANLRLASQTADPAKRKRLLSVAVAGAGISGMETAAELAHAMRKEAERTGGIAHGETAVYLLDARERLFPEGPEVLGRKLERVLASGGVTTLHGAKALKEAEGTVTLADGRTIGAGLCVWTLGLVPNPALRGFGLPLDSGGQVLVDECYRVRGADGIYAIGDCARIVDPADGRADGMTCKEGIAQAVRLARIVAADLAGKPAPSHRRFMDFYCFGLGPGRGMAWMRHWGIDIVIGGKLGWKLRQYAWSLAEFSR</sequence>
<dbReference type="OrthoDB" id="2641866at2"/>
<dbReference type="PRINTS" id="PR00368">
    <property type="entry name" value="FADPNR"/>
</dbReference>
<dbReference type="Pfam" id="PF07992">
    <property type="entry name" value="Pyr_redox_2"/>
    <property type="match status" value="1"/>
</dbReference>
<comment type="similarity">
    <text evidence="2">Belongs to the NADH dehydrogenase family.</text>
</comment>
<reference evidence="7 8" key="1">
    <citation type="submission" date="2019-04" db="EMBL/GenBank/DDBJ databases">
        <title>Cohnella sp. nov. isolated from preserved vegetables.</title>
        <authorList>
            <person name="Lin S.-Y."/>
            <person name="Hung M.-H."/>
            <person name="Young C.-C."/>
        </authorList>
    </citation>
    <scope>NUCLEOTIDE SEQUENCE [LARGE SCALE GENOMIC DNA]</scope>
    <source>
        <strain evidence="7 8">CC-MHH1044</strain>
    </source>
</reference>
<accession>A0A4S4BUI8</accession>
<evidence type="ECO:0000256" key="2">
    <source>
        <dbReference type="ARBA" id="ARBA00005272"/>
    </source>
</evidence>